<reference evidence="3" key="1">
    <citation type="submission" date="2023-07" db="EMBL/GenBank/DDBJ databases">
        <title>Whole genome shotgun sequence of Streptomyces spororaveus NBRC 15456.</title>
        <authorList>
            <person name="Komaki H."/>
            <person name="Tamura T."/>
        </authorList>
    </citation>
    <scope>NUCLEOTIDE SEQUENCE [LARGE SCALE GENOMIC DNA]</scope>
    <source>
        <strain evidence="3">NBRC 15456</strain>
    </source>
</reference>
<evidence type="ECO:0000256" key="1">
    <source>
        <dbReference type="SAM" id="MobiDB-lite"/>
    </source>
</evidence>
<protein>
    <recommendedName>
        <fullName evidence="4">Kinase</fullName>
    </recommendedName>
</protein>
<keyword evidence="3" id="KW-1185">Reference proteome</keyword>
<dbReference type="Pfam" id="PF13671">
    <property type="entry name" value="AAA_33"/>
    <property type="match status" value="1"/>
</dbReference>
<dbReference type="EMBL" id="BNED01000005">
    <property type="protein sequence ID" value="GHI76292.1"/>
    <property type="molecule type" value="Genomic_DNA"/>
</dbReference>
<dbReference type="Proteomes" id="UP000608522">
    <property type="component" value="Unassembled WGS sequence"/>
</dbReference>
<evidence type="ECO:0008006" key="4">
    <source>
        <dbReference type="Google" id="ProtNLM"/>
    </source>
</evidence>
<name>A0ABQ3T825_9ACTN</name>
<dbReference type="SUPFAM" id="SSF52540">
    <property type="entry name" value="P-loop containing nucleoside triphosphate hydrolases"/>
    <property type="match status" value="1"/>
</dbReference>
<evidence type="ECO:0000313" key="2">
    <source>
        <dbReference type="EMBL" id="GHI76292.1"/>
    </source>
</evidence>
<organism evidence="2 3">
    <name type="scientific">Streptomyces spororaveus</name>
    <dbReference type="NCBI Taxonomy" id="284039"/>
    <lineage>
        <taxon>Bacteria</taxon>
        <taxon>Bacillati</taxon>
        <taxon>Actinomycetota</taxon>
        <taxon>Actinomycetes</taxon>
        <taxon>Kitasatosporales</taxon>
        <taxon>Streptomycetaceae</taxon>
        <taxon>Streptomyces</taxon>
    </lineage>
</organism>
<dbReference type="InterPro" id="IPR027417">
    <property type="entry name" value="P-loop_NTPase"/>
</dbReference>
<accession>A0ABQ3T825</accession>
<feature type="region of interest" description="Disordered" evidence="1">
    <location>
        <begin position="1"/>
        <end position="25"/>
    </location>
</feature>
<dbReference type="Gene3D" id="3.40.50.300">
    <property type="entry name" value="P-loop containing nucleotide triphosphate hydrolases"/>
    <property type="match status" value="1"/>
</dbReference>
<proteinExistence type="predicted"/>
<evidence type="ECO:0000313" key="3">
    <source>
        <dbReference type="Proteomes" id="UP000608522"/>
    </source>
</evidence>
<sequence length="162" mass="17718">MTEETTTSAVSNETTLGGHRFRNEPRAGSAPRCVLMAGLPGSGKTYLAEALAGAGLVRLCTDEEMHRRYGIYGVDYPRGTFTARERPVLAEIRARVGALLGKGHEVVLDHGLWTRAEREEWRQTVTAAAGVPLVLRLPATHAQLWDRVRARNVTGGPADIRF</sequence>
<comment type="caution">
    <text evidence="2">The sequence shown here is derived from an EMBL/GenBank/DDBJ whole genome shotgun (WGS) entry which is preliminary data.</text>
</comment>
<feature type="compositionally biased region" description="Polar residues" evidence="1">
    <location>
        <begin position="1"/>
        <end position="15"/>
    </location>
</feature>
<gene>
    <name evidence="2" type="ORF">Sspor_18530</name>
</gene>